<name>A0ABT1ZT51_9BURK</name>
<dbReference type="CDD" id="cd07040">
    <property type="entry name" value="HP"/>
    <property type="match status" value="1"/>
</dbReference>
<sequence>MDLILWRHAEAEDTEPDLTRNLTDKGRQQAHNMAQWLRGYLPAQVRIVCSPANRTRQTADALGLSYDIRNDIAPGAAADDLLKATGWPRGDGVVLLVGHNPAISELATRLLAGKPFPMSLCKAGAWWLSTGTRDDERGVILKAAMVPAMLKQR</sequence>
<comment type="caution">
    <text evidence="1">The sequence shown here is derived from an EMBL/GenBank/DDBJ whole genome shotgun (WGS) entry which is preliminary data.</text>
</comment>
<dbReference type="EMBL" id="JANUGW010000011">
    <property type="protein sequence ID" value="MCS0583110.1"/>
    <property type="molecule type" value="Genomic_DNA"/>
</dbReference>
<dbReference type="SUPFAM" id="SSF53254">
    <property type="entry name" value="Phosphoglycerate mutase-like"/>
    <property type="match status" value="1"/>
</dbReference>
<protein>
    <submittedName>
        <fullName evidence="1">Histidine phosphatase family protein</fullName>
    </submittedName>
</protein>
<evidence type="ECO:0000313" key="2">
    <source>
        <dbReference type="Proteomes" id="UP001204151"/>
    </source>
</evidence>
<keyword evidence="2" id="KW-1185">Reference proteome</keyword>
<dbReference type="RefSeq" id="WP_258817695.1">
    <property type="nucleotide sequence ID" value="NZ_JANUGW010000011.1"/>
</dbReference>
<gene>
    <name evidence="1" type="ORF">NX784_16085</name>
</gene>
<dbReference type="Pfam" id="PF00300">
    <property type="entry name" value="His_Phos_1"/>
    <property type="match status" value="1"/>
</dbReference>
<evidence type="ECO:0000313" key="1">
    <source>
        <dbReference type="EMBL" id="MCS0583110.1"/>
    </source>
</evidence>
<dbReference type="SMART" id="SM00855">
    <property type="entry name" value="PGAM"/>
    <property type="match status" value="1"/>
</dbReference>
<dbReference type="Proteomes" id="UP001204151">
    <property type="component" value="Unassembled WGS sequence"/>
</dbReference>
<accession>A0ABT1ZT51</accession>
<organism evidence="1 2">
    <name type="scientific">Massilia pinisoli</name>
    <dbReference type="NCBI Taxonomy" id="1772194"/>
    <lineage>
        <taxon>Bacteria</taxon>
        <taxon>Pseudomonadati</taxon>
        <taxon>Pseudomonadota</taxon>
        <taxon>Betaproteobacteria</taxon>
        <taxon>Burkholderiales</taxon>
        <taxon>Oxalobacteraceae</taxon>
        <taxon>Telluria group</taxon>
        <taxon>Massilia</taxon>
    </lineage>
</organism>
<reference evidence="1 2" key="1">
    <citation type="submission" date="2022-08" db="EMBL/GenBank/DDBJ databases">
        <title>Reclassification of Massilia species as members of the genera Telluria, Duganella, Pseudoduganella, Mokoshia gen. nov. and Zemynaea gen. nov. using orthogonal and non-orthogonal genome-based approaches.</title>
        <authorList>
            <person name="Bowman J.P."/>
        </authorList>
    </citation>
    <scope>NUCLEOTIDE SEQUENCE [LARGE SCALE GENOMIC DNA]</scope>
    <source>
        <strain evidence="1 2">JCM 31316</strain>
    </source>
</reference>
<dbReference type="InterPro" id="IPR013078">
    <property type="entry name" value="His_Pase_superF_clade-1"/>
</dbReference>
<proteinExistence type="predicted"/>
<dbReference type="Gene3D" id="3.40.50.1240">
    <property type="entry name" value="Phosphoglycerate mutase-like"/>
    <property type="match status" value="1"/>
</dbReference>
<dbReference type="InterPro" id="IPR029033">
    <property type="entry name" value="His_PPase_superfam"/>
</dbReference>